<name>A0ABM7QPB4_9GAMM</name>
<feature type="transmembrane region" description="Helical" evidence="2">
    <location>
        <begin position="137"/>
        <end position="156"/>
    </location>
</feature>
<organism evidence="3 4">
    <name type="scientific">Allochromatium tepidum</name>
    <dbReference type="NCBI Taxonomy" id="553982"/>
    <lineage>
        <taxon>Bacteria</taxon>
        <taxon>Pseudomonadati</taxon>
        <taxon>Pseudomonadota</taxon>
        <taxon>Gammaproteobacteria</taxon>
        <taxon>Chromatiales</taxon>
        <taxon>Chromatiaceae</taxon>
        <taxon>Allochromatium</taxon>
    </lineage>
</organism>
<dbReference type="NCBIfam" id="NF041043">
    <property type="entry name" value="BPSS1780_fam"/>
    <property type="match status" value="1"/>
</dbReference>
<keyword evidence="4" id="KW-1185">Reference proteome</keyword>
<dbReference type="Proteomes" id="UP000680679">
    <property type="component" value="Chromosome"/>
</dbReference>
<protein>
    <recommendedName>
        <fullName evidence="5">Transmembrane protein</fullName>
    </recommendedName>
</protein>
<keyword evidence="2" id="KW-0812">Transmembrane</keyword>
<keyword evidence="2" id="KW-1133">Transmembrane helix</keyword>
<keyword evidence="2" id="KW-0472">Membrane</keyword>
<dbReference type="InterPro" id="IPR047798">
    <property type="entry name" value="BPSS1780-like"/>
</dbReference>
<feature type="transmembrane region" description="Helical" evidence="2">
    <location>
        <begin position="322"/>
        <end position="340"/>
    </location>
</feature>
<evidence type="ECO:0008006" key="5">
    <source>
        <dbReference type="Google" id="ProtNLM"/>
    </source>
</evidence>
<feature type="transmembrane region" description="Helical" evidence="2">
    <location>
        <begin position="295"/>
        <end position="316"/>
    </location>
</feature>
<dbReference type="EMBL" id="AP024563">
    <property type="protein sequence ID" value="BCU07760.1"/>
    <property type="molecule type" value="Genomic_DNA"/>
</dbReference>
<proteinExistence type="predicted"/>
<evidence type="ECO:0000256" key="2">
    <source>
        <dbReference type="SAM" id="Phobius"/>
    </source>
</evidence>
<feature type="transmembrane region" description="Helical" evidence="2">
    <location>
        <begin position="202"/>
        <end position="230"/>
    </location>
</feature>
<gene>
    <name evidence="3" type="ORF">Atep_24370</name>
</gene>
<reference evidence="3 4" key="1">
    <citation type="submission" date="2021-04" db="EMBL/GenBank/DDBJ databases">
        <title>Complete genome sequencing of Allochromatium tepidum strain NZ.</title>
        <authorList>
            <person name="Tsukatani Y."/>
            <person name="Mori H."/>
        </authorList>
    </citation>
    <scope>NUCLEOTIDE SEQUENCE [LARGE SCALE GENOMIC DNA]</scope>
    <source>
        <strain evidence="3 4">NZ</strain>
    </source>
</reference>
<evidence type="ECO:0000256" key="1">
    <source>
        <dbReference type="SAM" id="MobiDB-lite"/>
    </source>
</evidence>
<sequence>MQVDTRYRIVYSGRLSLGHSHHEVVEQLARKFNMSEQEARELVMNGSGRVIKHDLTAAKAERYREALASVGLEVDIEAQSGASGPSLDKPAASDSRASSPIDLDAASDRLGEPNAVEAGRGWGWIQDAWGLFKQAPWAWIGALLLFYLIIIVVSLVPLIGGLATAVLGPMFTAGLMLGAQAQDRGEGFGVGRLFAGFSVRPGPLALVGVVYLVLALLIGLVIALPFILMVGSSGMMTPSPTMKPEQFEAMAAGMLPVLIALLLGIPLAMAMFFAPALVALDAVPVMQAFKLSFMGCLRNILPFLVFGLIAFVLLFVGAIPFLLGWLVLLPVLTIAVYTAYRDIFRS</sequence>
<evidence type="ECO:0000313" key="3">
    <source>
        <dbReference type="EMBL" id="BCU07760.1"/>
    </source>
</evidence>
<feature type="transmembrane region" description="Helical" evidence="2">
    <location>
        <begin position="250"/>
        <end position="283"/>
    </location>
</feature>
<evidence type="ECO:0000313" key="4">
    <source>
        <dbReference type="Proteomes" id="UP000680679"/>
    </source>
</evidence>
<feature type="region of interest" description="Disordered" evidence="1">
    <location>
        <begin position="80"/>
        <end position="99"/>
    </location>
</feature>
<accession>A0ABM7QPB4</accession>
<dbReference type="RefSeq" id="WP_213378834.1">
    <property type="nucleotide sequence ID" value="NZ_AP024563.1"/>
</dbReference>